<proteinExistence type="predicted"/>
<comment type="caution">
    <text evidence="1">The sequence shown here is derived from an EMBL/GenBank/DDBJ whole genome shotgun (WGS) entry which is preliminary data.</text>
</comment>
<dbReference type="EMBL" id="CAJVQA010013321">
    <property type="protein sequence ID" value="CAG8723446.1"/>
    <property type="molecule type" value="Genomic_DNA"/>
</dbReference>
<keyword evidence="2" id="KW-1185">Reference proteome</keyword>
<dbReference type="AlphaFoldDB" id="A0A9N9I746"/>
<sequence length="176" mass="21243">CHLCLAIYKEYEIKYYLVEKDLLLREPPIFHSFYTKYENNIIYLCFNKEEYVINSSIKEILFNSRFHLIEKHILPFFEQSLCNCCKLFEYCEKSDYLFDLDYDCQSVFCTAQEKLVPSLLKYLNQIYVYHIHNTCSSCHEICLFFLNKYVRNSIDNFGDTSFLRSLRFGFSIEDMV</sequence>
<dbReference type="Proteomes" id="UP000789759">
    <property type="component" value="Unassembled WGS sequence"/>
</dbReference>
<evidence type="ECO:0000313" key="2">
    <source>
        <dbReference type="Proteomes" id="UP000789759"/>
    </source>
</evidence>
<evidence type="ECO:0000313" key="1">
    <source>
        <dbReference type="EMBL" id="CAG8723446.1"/>
    </source>
</evidence>
<name>A0A9N9I746_9GLOM</name>
<protein>
    <submittedName>
        <fullName evidence="1">7785_t:CDS:1</fullName>
    </submittedName>
</protein>
<gene>
    <name evidence="1" type="ORF">CPELLU_LOCUS13037</name>
</gene>
<accession>A0A9N9I746</accession>
<organism evidence="1 2">
    <name type="scientific">Cetraspora pellucida</name>
    <dbReference type="NCBI Taxonomy" id="1433469"/>
    <lineage>
        <taxon>Eukaryota</taxon>
        <taxon>Fungi</taxon>
        <taxon>Fungi incertae sedis</taxon>
        <taxon>Mucoromycota</taxon>
        <taxon>Glomeromycotina</taxon>
        <taxon>Glomeromycetes</taxon>
        <taxon>Diversisporales</taxon>
        <taxon>Gigasporaceae</taxon>
        <taxon>Cetraspora</taxon>
    </lineage>
</organism>
<feature type="non-terminal residue" evidence="1">
    <location>
        <position position="1"/>
    </location>
</feature>
<reference evidence="1" key="1">
    <citation type="submission" date="2021-06" db="EMBL/GenBank/DDBJ databases">
        <authorList>
            <person name="Kallberg Y."/>
            <person name="Tangrot J."/>
            <person name="Rosling A."/>
        </authorList>
    </citation>
    <scope>NUCLEOTIDE SEQUENCE</scope>
    <source>
        <strain evidence="1">FL966</strain>
    </source>
</reference>